<dbReference type="Gene3D" id="2.30.30.140">
    <property type="match status" value="1"/>
</dbReference>
<dbReference type="SUPFAM" id="SSF63748">
    <property type="entry name" value="Tudor/PWWP/MBT"/>
    <property type="match status" value="1"/>
</dbReference>
<evidence type="ECO:0000256" key="1">
    <source>
        <dbReference type="ARBA" id="ARBA00022737"/>
    </source>
</evidence>
<organism evidence="3 4">
    <name type="scientific">Neolamprologus brichardi</name>
    <name type="common">Fairy cichlid</name>
    <name type="synonym">Lamprologus brichardi</name>
    <dbReference type="NCBI Taxonomy" id="32507"/>
    <lineage>
        <taxon>Eukaryota</taxon>
        <taxon>Metazoa</taxon>
        <taxon>Chordata</taxon>
        <taxon>Craniata</taxon>
        <taxon>Vertebrata</taxon>
        <taxon>Euteleostomi</taxon>
        <taxon>Actinopterygii</taxon>
        <taxon>Neopterygii</taxon>
        <taxon>Teleostei</taxon>
        <taxon>Neoteleostei</taxon>
        <taxon>Acanthomorphata</taxon>
        <taxon>Ovalentaria</taxon>
        <taxon>Cichlomorphae</taxon>
        <taxon>Cichliformes</taxon>
        <taxon>Cichlidae</taxon>
        <taxon>African cichlids</taxon>
        <taxon>Pseudocrenilabrinae</taxon>
        <taxon>Lamprologini</taxon>
        <taxon>Neolamprologus</taxon>
    </lineage>
</organism>
<reference evidence="3" key="2">
    <citation type="submission" date="2025-09" db="UniProtKB">
        <authorList>
            <consortium name="Ensembl"/>
        </authorList>
    </citation>
    <scope>IDENTIFICATION</scope>
</reference>
<dbReference type="Pfam" id="PF02820">
    <property type="entry name" value="MBT"/>
    <property type="match status" value="1"/>
</dbReference>
<evidence type="ECO:0008006" key="5">
    <source>
        <dbReference type="Google" id="ProtNLM"/>
    </source>
</evidence>
<dbReference type="Proteomes" id="UP000261580">
    <property type="component" value="Unassembled WGS sequence"/>
</dbReference>
<dbReference type="PROSITE" id="PS51079">
    <property type="entry name" value="MBT"/>
    <property type="match status" value="1"/>
</dbReference>
<reference evidence="3" key="1">
    <citation type="submission" date="2025-08" db="UniProtKB">
        <authorList>
            <consortium name="Ensembl"/>
        </authorList>
    </citation>
    <scope>IDENTIFICATION</scope>
</reference>
<dbReference type="Bgee" id="ENSNBRG00000016607">
    <property type="expression patterns" value="Expressed in zone of skin and 7 other cell types or tissues"/>
</dbReference>
<evidence type="ECO:0000313" key="4">
    <source>
        <dbReference type="Proteomes" id="UP000261580"/>
    </source>
</evidence>
<dbReference type="AlphaFoldDB" id="A0A3Q4HI49"/>
<feature type="repeat" description="MBT" evidence="2">
    <location>
        <begin position="12"/>
        <end position="120"/>
    </location>
</feature>
<proteinExistence type="predicted"/>
<dbReference type="PANTHER" id="PTHR12247:SF69">
    <property type="entry name" value="LETHAL(3)MALIGNANT BRAIN TUMOR-LIKE PROTEIN 1"/>
    <property type="match status" value="1"/>
</dbReference>
<sequence length="126" mass="13827">THGPVPVRGPGFDWQQYLQSTDSQSAPAALFTCCTGVSIQSVEPFCSPGCGFRVGMKLEAVDRKNPGLVCVASVADVIDDCFLVHFDNWDDTYDYWCDSSSPYIHPVGWCEEQGRPLTAPQGMQSF</sequence>
<dbReference type="GO" id="GO:0045892">
    <property type="term" value="P:negative regulation of DNA-templated transcription"/>
    <property type="evidence" value="ECO:0007669"/>
    <property type="project" value="TreeGrafter"/>
</dbReference>
<dbReference type="SMART" id="SM00561">
    <property type="entry name" value="MBT"/>
    <property type="match status" value="1"/>
</dbReference>
<dbReference type="GO" id="GO:0005634">
    <property type="term" value="C:nucleus"/>
    <property type="evidence" value="ECO:0007669"/>
    <property type="project" value="InterPro"/>
</dbReference>
<keyword evidence="4" id="KW-1185">Reference proteome</keyword>
<accession>A0A3Q4HI49</accession>
<dbReference type="GeneTree" id="ENSGT00940000158264"/>
<dbReference type="GO" id="GO:0003682">
    <property type="term" value="F:chromatin binding"/>
    <property type="evidence" value="ECO:0007669"/>
    <property type="project" value="TreeGrafter"/>
</dbReference>
<dbReference type="Ensembl" id="ENSNBRT00000022263.1">
    <property type="protein sequence ID" value="ENSNBRP00000021681.1"/>
    <property type="gene ID" value="ENSNBRG00000016607.1"/>
</dbReference>
<evidence type="ECO:0000256" key="2">
    <source>
        <dbReference type="PROSITE-ProRule" id="PRU00459"/>
    </source>
</evidence>
<dbReference type="OMA" id="CRTAVST"/>
<keyword evidence="1" id="KW-0677">Repeat</keyword>
<evidence type="ECO:0000313" key="3">
    <source>
        <dbReference type="Ensembl" id="ENSNBRP00000021681.1"/>
    </source>
</evidence>
<protein>
    <recommendedName>
        <fullName evidence="5">L3MBTL histone methyl-lysine binding protein 1a</fullName>
    </recommendedName>
</protein>
<dbReference type="InterPro" id="IPR004092">
    <property type="entry name" value="Mbt"/>
</dbReference>
<dbReference type="GO" id="GO:0042393">
    <property type="term" value="F:histone binding"/>
    <property type="evidence" value="ECO:0007669"/>
    <property type="project" value="TreeGrafter"/>
</dbReference>
<dbReference type="InterPro" id="IPR050548">
    <property type="entry name" value="PcG_chromatin_remod_factors"/>
</dbReference>
<name>A0A3Q4HI49_NEOBR</name>
<dbReference type="PANTHER" id="PTHR12247">
    <property type="entry name" value="POLYCOMB GROUP PROTEIN"/>
    <property type="match status" value="1"/>
</dbReference>